<evidence type="ECO:0000313" key="7">
    <source>
        <dbReference type="EMBL" id="PZQ21726.1"/>
    </source>
</evidence>
<feature type="domain" description="Penicillin-binding protein transpeptidase" evidence="5">
    <location>
        <begin position="231"/>
        <end position="528"/>
    </location>
</feature>
<dbReference type="GO" id="GO:0004180">
    <property type="term" value="F:carboxypeptidase activity"/>
    <property type="evidence" value="ECO:0007669"/>
    <property type="project" value="UniProtKB-KW"/>
</dbReference>
<gene>
    <name evidence="7" type="ORF">DI569_10880</name>
</gene>
<reference evidence="7 8" key="1">
    <citation type="submission" date="2017-08" db="EMBL/GenBank/DDBJ databases">
        <title>Infants hospitalized years apart are colonized by the same room-sourced microbial strains.</title>
        <authorList>
            <person name="Brooks B."/>
            <person name="Olm M.R."/>
            <person name="Firek B.A."/>
            <person name="Baker R."/>
            <person name="Thomas B.C."/>
            <person name="Morowitz M.J."/>
            <person name="Banfield J.F."/>
        </authorList>
    </citation>
    <scope>NUCLEOTIDE SEQUENCE [LARGE SCALE GENOMIC DNA]</scope>
    <source>
        <strain evidence="7">S2_005_003_R2_47</strain>
    </source>
</reference>
<organism evidence="7 8">
    <name type="scientific">Sphingopyxis macrogoltabida</name>
    <name type="common">Sphingomonas macrogoltabidus</name>
    <dbReference type="NCBI Taxonomy" id="33050"/>
    <lineage>
        <taxon>Bacteria</taxon>
        <taxon>Pseudomonadati</taxon>
        <taxon>Pseudomonadota</taxon>
        <taxon>Alphaproteobacteria</taxon>
        <taxon>Sphingomonadales</taxon>
        <taxon>Sphingomonadaceae</taxon>
        <taxon>Sphingopyxis</taxon>
    </lineage>
</organism>
<dbReference type="InterPro" id="IPR005311">
    <property type="entry name" value="PBP_dimer"/>
</dbReference>
<dbReference type="AlphaFoldDB" id="A0A2W5KXR0"/>
<dbReference type="Pfam" id="PF03717">
    <property type="entry name" value="PBP_dimer"/>
    <property type="match status" value="1"/>
</dbReference>
<comment type="caution">
    <text evidence="7">The sequence shown here is derived from an EMBL/GenBank/DDBJ whole genome shotgun (WGS) entry which is preliminary data.</text>
</comment>
<feature type="domain" description="Penicillin-binding protein dimerisation" evidence="6">
    <location>
        <begin position="67"/>
        <end position="177"/>
    </location>
</feature>
<dbReference type="PANTHER" id="PTHR30627">
    <property type="entry name" value="PEPTIDOGLYCAN D,D-TRANSPEPTIDASE"/>
    <property type="match status" value="1"/>
</dbReference>
<sequence length="564" mass="61450">MNTLVVRPARIRTAGVRQQILLTAQQRLMVLMLLFMAAFFLISVRLVWFALFDTGSGRSHGAAAFVPARADIVDRNGVPLARTIDGYSIRVVPSKLLNKPQYLADELVKIFPDTPRAELLARLTGPRPTYIRRRALPDQVAAVNAIGEIGFDFPREKERLYPQLSLAAHVLGFTNAEGHGVTGVEGAFDQRLIDKATRGQPMALSIDARVQGVLESELAHAVTNLEAIGGAGIILDVHTGEVMAMTSLPTFNPNKLAGSDPATRRNAVTYNLYELGSTFKPLSIAAAIDNGTVTSMARRYDATQPLAIAGFRIRDSHASRRWLNVPETLIHSSNIVTARIADELGREKMEKLFRDLHFNDRPEIDLKERAFPLWPRDWGRLTTMTTAYGHGIAVTPLHLASAYAALVNGGIYRPATVMKLGDQAPPQGRRVFKAATSARMRQLLRLIVSDGTGRQADAPGFRVGGKTGSAEKPGVGGYRRSSLVSTFAAAFPMDNPRYVVLVMVDEPKGNAFSSGQRTAGWTAAPVVKKVVMRAGPMLGVFPDESRDVDVSELTPLLWKNGDGI</sequence>
<name>A0A2W5KXR0_SPHMC</name>
<evidence type="ECO:0000256" key="4">
    <source>
        <dbReference type="SAM" id="Phobius"/>
    </source>
</evidence>
<comment type="subcellular location">
    <subcellularLocation>
        <location evidence="1">Membrane</location>
    </subcellularLocation>
</comment>
<proteinExistence type="predicted"/>
<dbReference type="InterPro" id="IPR001460">
    <property type="entry name" value="PCN-bd_Tpept"/>
</dbReference>
<keyword evidence="2" id="KW-0645">Protease</keyword>
<dbReference type="GO" id="GO:0005886">
    <property type="term" value="C:plasma membrane"/>
    <property type="evidence" value="ECO:0007669"/>
    <property type="project" value="TreeGrafter"/>
</dbReference>
<keyword evidence="2" id="KW-0378">Hydrolase</keyword>
<dbReference type="Proteomes" id="UP000248597">
    <property type="component" value="Unassembled WGS sequence"/>
</dbReference>
<dbReference type="GO" id="GO:0071555">
    <property type="term" value="P:cell wall organization"/>
    <property type="evidence" value="ECO:0007669"/>
    <property type="project" value="TreeGrafter"/>
</dbReference>
<keyword evidence="4" id="KW-0812">Transmembrane</keyword>
<keyword evidence="3 4" id="KW-0472">Membrane</keyword>
<dbReference type="Gene3D" id="3.90.1310.10">
    <property type="entry name" value="Penicillin-binding protein 2a (Domain 2)"/>
    <property type="match status" value="1"/>
</dbReference>
<evidence type="ECO:0000313" key="8">
    <source>
        <dbReference type="Proteomes" id="UP000248597"/>
    </source>
</evidence>
<dbReference type="PANTHER" id="PTHR30627:SF1">
    <property type="entry name" value="PEPTIDOGLYCAN D,D-TRANSPEPTIDASE FTSI"/>
    <property type="match status" value="1"/>
</dbReference>
<dbReference type="GO" id="GO:0008658">
    <property type="term" value="F:penicillin binding"/>
    <property type="evidence" value="ECO:0007669"/>
    <property type="project" value="InterPro"/>
</dbReference>
<dbReference type="InterPro" id="IPR050515">
    <property type="entry name" value="Beta-lactam/transpept"/>
</dbReference>
<dbReference type="Pfam" id="PF00905">
    <property type="entry name" value="Transpeptidase"/>
    <property type="match status" value="1"/>
</dbReference>
<dbReference type="SUPFAM" id="SSF56519">
    <property type="entry name" value="Penicillin binding protein dimerisation domain"/>
    <property type="match status" value="1"/>
</dbReference>
<dbReference type="GO" id="GO:0016740">
    <property type="term" value="F:transferase activity"/>
    <property type="evidence" value="ECO:0007669"/>
    <property type="project" value="UniProtKB-KW"/>
</dbReference>
<dbReference type="EMBL" id="QFPJ01000024">
    <property type="protein sequence ID" value="PZQ21726.1"/>
    <property type="molecule type" value="Genomic_DNA"/>
</dbReference>
<dbReference type="Gene3D" id="3.30.450.330">
    <property type="match status" value="1"/>
</dbReference>
<dbReference type="Gene3D" id="3.40.710.10">
    <property type="entry name" value="DD-peptidase/beta-lactamase superfamily"/>
    <property type="match status" value="1"/>
</dbReference>
<feature type="transmembrane region" description="Helical" evidence="4">
    <location>
        <begin position="28"/>
        <end position="51"/>
    </location>
</feature>
<evidence type="ECO:0000256" key="2">
    <source>
        <dbReference type="ARBA" id="ARBA00022645"/>
    </source>
</evidence>
<keyword evidence="4" id="KW-1133">Transmembrane helix</keyword>
<dbReference type="InterPro" id="IPR036138">
    <property type="entry name" value="PBP_dimer_sf"/>
</dbReference>
<keyword evidence="7" id="KW-0808">Transferase</keyword>
<evidence type="ECO:0000256" key="1">
    <source>
        <dbReference type="ARBA" id="ARBA00004370"/>
    </source>
</evidence>
<evidence type="ECO:0000259" key="6">
    <source>
        <dbReference type="Pfam" id="PF03717"/>
    </source>
</evidence>
<evidence type="ECO:0000256" key="3">
    <source>
        <dbReference type="ARBA" id="ARBA00023136"/>
    </source>
</evidence>
<accession>A0A2W5KXR0</accession>
<evidence type="ECO:0000259" key="5">
    <source>
        <dbReference type="Pfam" id="PF00905"/>
    </source>
</evidence>
<keyword evidence="2" id="KW-0121">Carboxypeptidase</keyword>
<protein>
    <submittedName>
        <fullName evidence="7">Peptidoglycan glycosyltransferase</fullName>
    </submittedName>
</protein>
<dbReference type="SUPFAM" id="SSF56601">
    <property type="entry name" value="beta-lactamase/transpeptidase-like"/>
    <property type="match status" value="1"/>
</dbReference>
<dbReference type="InterPro" id="IPR012338">
    <property type="entry name" value="Beta-lactam/transpept-like"/>
</dbReference>